<dbReference type="GO" id="GO:0005507">
    <property type="term" value="F:copper ion binding"/>
    <property type="evidence" value="ECO:0007669"/>
    <property type="project" value="InterPro"/>
</dbReference>
<evidence type="ECO:0000256" key="7">
    <source>
        <dbReference type="SAM" id="SignalP"/>
    </source>
</evidence>
<evidence type="ECO:0000256" key="1">
    <source>
        <dbReference type="ARBA" id="ARBA00004196"/>
    </source>
</evidence>
<dbReference type="PANTHER" id="PTHR34820:SF4">
    <property type="entry name" value="INNER MEMBRANE PROTEIN YEBZ"/>
    <property type="match status" value="1"/>
</dbReference>
<dbReference type="InterPro" id="IPR014756">
    <property type="entry name" value="Ig_E-set"/>
</dbReference>
<dbReference type="GO" id="GO:0005886">
    <property type="term" value="C:plasma membrane"/>
    <property type="evidence" value="ECO:0007669"/>
    <property type="project" value="TreeGrafter"/>
</dbReference>
<feature type="transmembrane region" description="Helical" evidence="6">
    <location>
        <begin position="170"/>
        <end position="189"/>
    </location>
</feature>
<organism evidence="9 10">
    <name type="scientific">Oceanobacillus polygoni</name>
    <dbReference type="NCBI Taxonomy" id="1235259"/>
    <lineage>
        <taxon>Bacteria</taxon>
        <taxon>Bacillati</taxon>
        <taxon>Bacillota</taxon>
        <taxon>Bacilli</taxon>
        <taxon>Bacillales</taxon>
        <taxon>Bacillaceae</taxon>
        <taxon>Oceanobacillus</taxon>
    </lineage>
</organism>
<dbReference type="EMBL" id="JAGGMB010000027">
    <property type="protein sequence ID" value="MBP2080079.1"/>
    <property type="molecule type" value="Genomic_DNA"/>
</dbReference>
<evidence type="ECO:0000256" key="6">
    <source>
        <dbReference type="SAM" id="Phobius"/>
    </source>
</evidence>
<feature type="chain" id="PRO_5040861035" evidence="7">
    <location>
        <begin position="24"/>
        <end position="194"/>
    </location>
</feature>
<name>A0A9X1CDS1_9BACI</name>
<keyword evidence="6" id="KW-0472">Membrane</keyword>
<protein>
    <submittedName>
        <fullName evidence="9">LPXTG-motif cell wall-anchored protein</fullName>
    </submittedName>
</protein>
<dbReference type="Pfam" id="PF04234">
    <property type="entry name" value="CopC"/>
    <property type="match status" value="1"/>
</dbReference>
<sequence>MKRIFSAAIAALLVTCFSTSAFAHSHIQESNPADGDVVTEPLEEIVLEFDGGIEQGSFIEVTTTAGEAVEVQDIEIGDGTLTGTVAEPLANDEYHVNWSIISADGHPLEGEFTFTVDAEVPEAVEEEESTESEAVEDEESGEQAETETVENDAATDSAEQINEGEESSSTMIMVIIGLAILAIVGYILLMKRKR</sequence>
<evidence type="ECO:0000256" key="4">
    <source>
        <dbReference type="ARBA" id="ARBA00023008"/>
    </source>
</evidence>
<evidence type="ECO:0000313" key="9">
    <source>
        <dbReference type="EMBL" id="MBP2080079.1"/>
    </source>
</evidence>
<dbReference type="Proteomes" id="UP001138793">
    <property type="component" value="Unassembled WGS sequence"/>
</dbReference>
<comment type="caution">
    <text evidence="9">The sequence shown here is derived from an EMBL/GenBank/DDBJ whole genome shotgun (WGS) entry which is preliminary data.</text>
</comment>
<evidence type="ECO:0000256" key="3">
    <source>
        <dbReference type="ARBA" id="ARBA00022729"/>
    </source>
</evidence>
<keyword evidence="10" id="KW-1185">Reference proteome</keyword>
<dbReference type="NCBIfam" id="TIGR01167">
    <property type="entry name" value="LPXTG_anchor"/>
    <property type="match status" value="1"/>
</dbReference>
<evidence type="ECO:0000256" key="5">
    <source>
        <dbReference type="SAM" id="MobiDB-lite"/>
    </source>
</evidence>
<keyword evidence="4" id="KW-0186">Copper</keyword>
<gene>
    <name evidence="9" type="ORF">J2Z64_004391</name>
</gene>
<keyword evidence="6" id="KW-0812">Transmembrane</keyword>
<feature type="compositionally biased region" description="Acidic residues" evidence="5">
    <location>
        <begin position="122"/>
        <end position="150"/>
    </location>
</feature>
<evidence type="ECO:0000259" key="8">
    <source>
        <dbReference type="Pfam" id="PF04234"/>
    </source>
</evidence>
<feature type="signal peptide" evidence="7">
    <location>
        <begin position="1"/>
        <end position="23"/>
    </location>
</feature>
<dbReference type="GO" id="GO:0030313">
    <property type="term" value="C:cell envelope"/>
    <property type="evidence" value="ECO:0007669"/>
    <property type="project" value="UniProtKB-SubCell"/>
</dbReference>
<dbReference type="InterPro" id="IPR032694">
    <property type="entry name" value="CopC/D"/>
</dbReference>
<keyword evidence="3 7" id="KW-0732">Signal</keyword>
<dbReference type="RefSeq" id="WP_187773669.1">
    <property type="nucleotide sequence ID" value="NZ_PIJY01000022.1"/>
</dbReference>
<feature type="domain" description="CopC" evidence="8">
    <location>
        <begin position="24"/>
        <end position="116"/>
    </location>
</feature>
<dbReference type="InterPro" id="IPR014755">
    <property type="entry name" value="Cu-Rt/internalin_Ig-like"/>
</dbReference>
<dbReference type="GO" id="GO:0006825">
    <property type="term" value="P:copper ion transport"/>
    <property type="evidence" value="ECO:0007669"/>
    <property type="project" value="InterPro"/>
</dbReference>
<reference evidence="9" key="1">
    <citation type="submission" date="2021-03" db="EMBL/GenBank/DDBJ databases">
        <title>Genomic Encyclopedia of Type Strains, Phase IV (KMG-IV): sequencing the most valuable type-strain genomes for metagenomic binning, comparative biology and taxonomic classification.</title>
        <authorList>
            <person name="Goeker M."/>
        </authorList>
    </citation>
    <scope>NUCLEOTIDE SEQUENCE</scope>
    <source>
        <strain evidence="9">DSM 107338</strain>
    </source>
</reference>
<dbReference type="InterPro" id="IPR007348">
    <property type="entry name" value="CopC_dom"/>
</dbReference>
<evidence type="ECO:0000313" key="10">
    <source>
        <dbReference type="Proteomes" id="UP001138793"/>
    </source>
</evidence>
<evidence type="ECO:0000256" key="2">
    <source>
        <dbReference type="ARBA" id="ARBA00022723"/>
    </source>
</evidence>
<feature type="region of interest" description="Disordered" evidence="5">
    <location>
        <begin position="122"/>
        <end position="166"/>
    </location>
</feature>
<dbReference type="GO" id="GO:0042597">
    <property type="term" value="C:periplasmic space"/>
    <property type="evidence" value="ECO:0007669"/>
    <property type="project" value="InterPro"/>
</dbReference>
<dbReference type="PANTHER" id="PTHR34820">
    <property type="entry name" value="INNER MEMBRANE PROTEIN YEBZ"/>
    <property type="match status" value="1"/>
</dbReference>
<proteinExistence type="predicted"/>
<keyword evidence="2" id="KW-0479">Metal-binding</keyword>
<comment type="subcellular location">
    <subcellularLocation>
        <location evidence="1">Cell envelope</location>
    </subcellularLocation>
</comment>
<keyword evidence="6" id="KW-1133">Transmembrane helix</keyword>
<dbReference type="SUPFAM" id="SSF81296">
    <property type="entry name" value="E set domains"/>
    <property type="match status" value="1"/>
</dbReference>
<accession>A0A9X1CDS1</accession>
<dbReference type="Gene3D" id="2.60.40.1220">
    <property type="match status" value="1"/>
</dbReference>
<dbReference type="AlphaFoldDB" id="A0A9X1CDS1"/>
<dbReference type="GO" id="GO:0046688">
    <property type="term" value="P:response to copper ion"/>
    <property type="evidence" value="ECO:0007669"/>
    <property type="project" value="InterPro"/>
</dbReference>